<name>A0A7W3V0W9_9GAMM</name>
<dbReference type="EMBL" id="JACIUV010000004">
    <property type="protein sequence ID" value="MBB1117400.1"/>
    <property type="molecule type" value="Genomic_DNA"/>
</dbReference>
<proteinExistence type="predicted"/>
<dbReference type="InterPro" id="IPR009339">
    <property type="entry name" value="DUF998"/>
</dbReference>
<dbReference type="RefSeq" id="WP_182622436.1">
    <property type="nucleotide sequence ID" value="NZ_JACIUV010000004.1"/>
</dbReference>
<evidence type="ECO:0000313" key="2">
    <source>
        <dbReference type="EMBL" id="MBB1117400.1"/>
    </source>
</evidence>
<accession>A0A7W3V0W9</accession>
<feature type="transmembrane region" description="Helical" evidence="1">
    <location>
        <begin position="74"/>
        <end position="95"/>
    </location>
</feature>
<dbReference type="Proteomes" id="UP000550609">
    <property type="component" value="Unassembled WGS sequence"/>
</dbReference>
<feature type="transmembrane region" description="Helical" evidence="1">
    <location>
        <begin position="137"/>
        <end position="155"/>
    </location>
</feature>
<organism evidence="2 3">
    <name type="scientific">Stenotrophomonas koreensis</name>
    <dbReference type="NCBI Taxonomy" id="266128"/>
    <lineage>
        <taxon>Bacteria</taxon>
        <taxon>Pseudomonadati</taxon>
        <taxon>Pseudomonadota</taxon>
        <taxon>Gammaproteobacteria</taxon>
        <taxon>Lysobacterales</taxon>
        <taxon>Lysobacteraceae</taxon>
        <taxon>Stenotrophomonas</taxon>
    </lineage>
</organism>
<dbReference type="Pfam" id="PF06197">
    <property type="entry name" value="DUF998"/>
    <property type="match status" value="1"/>
</dbReference>
<dbReference type="AlphaFoldDB" id="A0A7W3V0W9"/>
<sequence>MLATAVAAIAATYLLASLIALAPRKAGYSHIKHSISEMGEIGAPHQRFVAFGLFLPIGLAMLLVAYLVRPDSSTASNLALSIAIGYIGATAFPCDPASPLFSTTRQALHNIAGAIQYIGGGIALTTLAGRFGEPFETAGFIVLVTAIALCFSSPVRGIIQRIAETCLFGGLALAVWQIGAAV</sequence>
<gene>
    <name evidence="2" type="ORF">H4O09_10105</name>
</gene>
<reference evidence="2 3" key="1">
    <citation type="submission" date="2020-08" db="EMBL/GenBank/DDBJ databases">
        <title>Stenotrophomonas sp. W1S232.</title>
        <authorList>
            <person name="Deng Y."/>
        </authorList>
    </citation>
    <scope>NUCLEOTIDE SEQUENCE [LARGE SCALE GENOMIC DNA]</scope>
    <source>
        <strain evidence="2 3">W1S232</strain>
    </source>
</reference>
<keyword evidence="1" id="KW-1133">Transmembrane helix</keyword>
<keyword evidence="1" id="KW-0812">Transmembrane</keyword>
<comment type="caution">
    <text evidence="2">The sequence shown here is derived from an EMBL/GenBank/DDBJ whole genome shotgun (WGS) entry which is preliminary data.</text>
</comment>
<keyword evidence="1" id="KW-0472">Membrane</keyword>
<feature type="transmembrane region" description="Helical" evidence="1">
    <location>
        <begin position="107"/>
        <end position="131"/>
    </location>
</feature>
<evidence type="ECO:0000256" key="1">
    <source>
        <dbReference type="SAM" id="Phobius"/>
    </source>
</evidence>
<protein>
    <submittedName>
        <fullName evidence="2">DUF998 domain-containing protein</fullName>
    </submittedName>
</protein>
<feature type="transmembrane region" description="Helical" evidence="1">
    <location>
        <begin position="48"/>
        <end position="68"/>
    </location>
</feature>
<evidence type="ECO:0000313" key="3">
    <source>
        <dbReference type="Proteomes" id="UP000550609"/>
    </source>
</evidence>
<feature type="transmembrane region" description="Helical" evidence="1">
    <location>
        <begin position="6"/>
        <end position="27"/>
    </location>
</feature>